<evidence type="ECO:0000256" key="1">
    <source>
        <dbReference type="SAM" id="Phobius"/>
    </source>
</evidence>
<dbReference type="Proteomes" id="UP001651158">
    <property type="component" value="Unassembled WGS sequence"/>
</dbReference>
<gene>
    <name evidence="2" type="ORF">TcWFU_003248</name>
</gene>
<keyword evidence="1" id="KW-0812">Transmembrane</keyword>
<dbReference type="EMBL" id="JAKROA010000004">
    <property type="protein sequence ID" value="KAL5107534.1"/>
    <property type="molecule type" value="Genomic_DNA"/>
</dbReference>
<comment type="caution">
    <text evidence="2">The sequence shown here is derived from an EMBL/GenBank/DDBJ whole genome shotgun (WGS) entry which is preliminary data.</text>
</comment>
<name>A0ABR4QCV2_9CEST</name>
<accession>A0ABR4QCV2</accession>
<keyword evidence="3" id="KW-1185">Reference proteome</keyword>
<protein>
    <submittedName>
        <fullName evidence="2">Uncharacterized protein</fullName>
    </submittedName>
</protein>
<reference evidence="2 3" key="1">
    <citation type="journal article" date="2022" name="Front. Cell. Infect. Microbiol.">
        <title>The Genomes of Two Strains of Taenia crassiceps the Animal Model for the Study of Human Cysticercosis.</title>
        <authorList>
            <person name="Bobes R.J."/>
            <person name="Estrada K."/>
            <person name="Rios-Valencia D.G."/>
            <person name="Calderon-Gallegos A."/>
            <person name="de la Torre P."/>
            <person name="Carrero J.C."/>
            <person name="Sanchez-Flores A."/>
            <person name="Laclette J.P."/>
        </authorList>
    </citation>
    <scope>NUCLEOTIDE SEQUENCE [LARGE SCALE GENOMIC DNA]</scope>
    <source>
        <strain evidence="2">WFUcys</strain>
    </source>
</reference>
<evidence type="ECO:0000313" key="3">
    <source>
        <dbReference type="Proteomes" id="UP001651158"/>
    </source>
</evidence>
<keyword evidence="1" id="KW-1133">Transmembrane helix</keyword>
<evidence type="ECO:0000313" key="2">
    <source>
        <dbReference type="EMBL" id="KAL5107534.1"/>
    </source>
</evidence>
<organism evidence="2 3">
    <name type="scientific">Taenia crassiceps</name>
    <dbReference type="NCBI Taxonomy" id="6207"/>
    <lineage>
        <taxon>Eukaryota</taxon>
        <taxon>Metazoa</taxon>
        <taxon>Spiralia</taxon>
        <taxon>Lophotrochozoa</taxon>
        <taxon>Platyhelminthes</taxon>
        <taxon>Cestoda</taxon>
        <taxon>Eucestoda</taxon>
        <taxon>Cyclophyllidea</taxon>
        <taxon>Taeniidae</taxon>
        <taxon>Taenia</taxon>
    </lineage>
</organism>
<proteinExistence type="predicted"/>
<keyword evidence="1" id="KW-0472">Membrane</keyword>
<sequence length="81" mass="8875">MNGHNPRGRSCHLVSCPPPPIDLSARTHLQVSVLAYVVVIVVLCNWARYMSRSVALYASIACQFNVVSLQVPETGCQLFCS</sequence>
<feature type="transmembrane region" description="Helical" evidence="1">
    <location>
        <begin position="27"/>
        <end position="47"/>
    </location>
</feature>